<gene>
    <name evidence="1" type="ORF">LMG18091_01296</name>
</gene>
<keyword evidence="2" id="KW-1185">Reference proteome</keyword>
<dbReference type="RefSeq" id="WP_316664502.1">
    <property type="nucleotide sequence ID" value="NZ_CATWAF010000002.1"/>
</dbReference>
<name>A0AAD2AU03_9RALS</name>
<reference evidence="1 2" key="1">
    <citation type="submission" date="2023-07" db="EMBL/GenBank/DDBJ databases">
        <authorList>
            <person name="Peeters C."/>
        </authorList>
    </citation>
    <scope>NUCLEOTIDE SEQUENCE [LARGE SCALE GENOMIC DNA]</scope>
    <source>
        <strain evidence="1 2">LMG 18091</strain>
    </source>
</reference>
<sequence length="78" mass="8429">MAKVVVTLVGHNKENLVGPAVTVGTARWGHNGVDFGKEIEIAEGTYTVTVYSAGKSIHTQQAHVPRDGRYPIEIDIDN</sequence>
<evidence type="ECO:0000313" key="1">
    <source>
        <dbReference type="EMBL" id="CAJ0690547.1"/>
    </source>
</evidence>
<accession>A0AAD2AU03</accession>
<dbReference type="EMBL" id="CATWAF010000002">
    <property type="protein sequence ID" value="CAJ0690547.1"/>
    <property type="molecule type" value="Genomic_DNA"/>
</dbReference>
<comment type="caution">
    <text evidence="1">The sequence shown here is derived from an EMBL/GenBank/DDBJ whole genome shotgun (WGS) entry which is preliminary data.</text>
</comment>
<protein>
    <submittedName>
        <fullName evidence="1">Uncharacterized protein</fullName>
    </submittedName>
</protein>
<evidence type="ECO:0000313" key="2">
    <source>
        <dbReference type="Proteomes" id="UP001189915"/>
    </source>
</evidence>
<dbReference type="AlphaFoldDB" id="A0AAD2AU03"/>
<proteinExistence type="predicted"/>
<dbReference type="Proteomes" id="UP001189915">
    <property type="component" value="Unassembled WGS sequence"/>
</dbReference>
<organism evidence="1 2">
    <name type="scientific">Ralstonia wenshanensis</name>
    <dbReference type="NCBI Taxonomy" id="2842456"/>
    <lineage>
        <taxon>Bacteria</taxon>
        <taxon>Pseudomonadati</taxon>
        <taxon>Pseudomonadota</taxon>
        <taxon>Betaproteobacteria</taxon>
        <taxon>Burkholderiales</taxon>
        <taxon>Burkholderiaceae</taxon>
        <taxon>Ralstonia</taxon>
    </lineage>
</organism>